<dbReference type="GO" id="GO:0016874">
    <property type="term" value="F:ligase activity"/>
    <property type="evidence" value="ECO:0007669"/>
    <property type="project" value="UniProtKB-KW"/>
</dbReference>
<keyword evidence="6" id="KW-1185">Reference proteome</keyword>
<dbReference type="Gene3D" id="3.30.300.30">
    <property type="match status" value="1"/>
</dbReference>
<accession>A0ABS0URQ5</accession>
<dbReference type="Pfam" id="PF13193">
    <property type="entry name" value="AMP-binding_C"/>
    <property type="match status" value="1"/>
</dbReference>
<comment type="caution">
    <text evidence="5">The sequence shown here is derived from an EMBL/GenBank/DDBJ whole genome shotgun (WGS) entry which is preliminary data.</text>
</comment>
<evidence type="ECO:0000259" key="3">
    <source>
        <dbReference type="Pfam" id="PF00501"/>
    </source>
</evidence>
<keyword evidence="2 5" id="KW-0436">Ligase</keyword>
<proteinExistence type="inferred from homology"/>
<evidence type="ECO:0000256" key="1">
    <source>
        <dbReference type="ARBA" id="ARBA00006432"/>
    </source>
</evidence>
<sequence>MGSLLTLHSPRLARTYYEKGLWQDETFYALLAQNATAQGDDIALVDNRGALTWGELFARVEALAAQFEGLGLGSGDRVSLWLSDRVETVIAFLACSRLGLACNPSLHKTYTSAEILTLMQRLESAVLITEDGWGADDQQQALFEELAGMPWFKAVLLPQDFWAPPHVPLRAAFDDPDEVAYLAFTSGTTGAPKCVMHSSNTLLSNARDLVKAWSINPQTRLLTLSPLSHHIGWVAAGQWLVSACRLILGQPPKGLKALDWVINNEATYVLGVPTHAMDILADQKSRNLPRLGSVEIFYMAGAAIPQVVAEAFVEQGIKPQNVYGMTENSSHHFTHPDDNPATWVATCGRGGAGYEVKIVDANDPDRDAVPGTVGQIAGRGSNLMLGYLANQTATSSSFNKEGWFLSGDLGSLDGNGNLRIEGRLKDLIIRGGHNIHPSRIEDLALRHVGVAKAAVFPVPDDRLGERVCLAVLGEISADEMLAHLAAQGLSKFDMPEWFLTLDSFPLTPSGKILKRALVDMHRAGQLHPLPVRYKEPSV</sequence>
<dbReference type="InterPro" id="IPR020845">
    <property type="entry name" value="AMP-binding_CS"/>
</dbReference>
<dbReference type="InterPro" id="IPR042099">
    <property type="entry name" value="ANL_N_sf"/>
</dbReference>
<dbReference type="RefSeq" id="WP_198721485.1">
    <property type="nucleotide sequence ID" value="NZ_JAEIKU010000230.1"/>
</dbReference>
<feature type="domain" description="AMP-binding enzyme C-terminal" evidence="4">
    <location>
        <begin position="440"/>
        <end position="511"/>
    </location>
</feature>
<evidence type="ECO:0000259" key="4">
    <source>
        <dbReference type="Pfam" id="PF13193"/>
    </source>
</evidence>
<comment type="similarity">
    <text evidence="1">Belongs to the ATP-dependent AMP-binding enzyme family.</text>
</comment>
<dbReference type="PROSITE" id="PS00455">
    <property type="entry name" value="AMP_BINDING"/>
    <property type="match status" value="1"/>
</dbReference>
<dbReference type="PANTHER" id="PTHR43201">
    <property type="entry name" value="ACYL-COA SYNTHETASE"/>
    <property type="match status" value="1"/>
</dbReference>
<dbReference type="Proteomes" id="UP000648914">
    <property type="component" value="Unassembled WGS sequence"/>
</dbReference>
<name>A0ABS0URQ5_9PSED</name>
<dbReference type="Pfam" id="PF00501">
    <property type="entry name" value="AMP-binding"/>
    <property type="match status" value="1"/>
</dbReference>
<dbReference type="SUPFAM" id="SSF56801">
    <property type="entry name" value="Acetyl-CoA synthetase-like"/>
    <property type="match status" value="1"/>
</dbReference>
<dbReference type="PANTHER" id="PTHR43201:SF5">
    <property type="entry name" value="MEDIUM-CHAIN ACYL-COA LIGASE ACSF2, MITOCHONDRIAL"/>
    <property type="match status" value="1"/>
</dbReference>
<evidence type="ECO:0000256" key="2">
    <source>
        <dbReference type="ARBA" id="ARBA00022598"/>
    </source>
</evidence>
<evidence type="ECO:0000313" key="5">
    <source>
        <dbReference type="EMBL" id="MBI6568272.1"/>
    </source>
</evidence>
<organism evidence="5 6">
    <name type="scientific">Pseudomonas synxantha</name>
    <dbReference type="NCBI Taxonomy" id="47883"/>
    <lineage>
        <taxon>Bacteria</taxon>
        <taxon>Pseudomonadati</taxon>
        <taxon>Pseudomonadota</taxon>
        <taxon>Gammaproteobacteria</taxon>
        <taxon>Pseudomonadales</taxon>
        <taxon>Pseudomonadaceae</taxon>
        <taxon>Pseudomonas</taxon>
    </lineage>
</organism>
<dbReference type="InterPro" id="IPR000873">
    <property type="entry name" value="AMP-dep_synth/lig_dom"/>
</dbReference>
<evidence type="ECO:0000313" key="6">
    <source>
        <dbReference type="Proteomes" id="UP000648914"/>
    </source>
</evidence>
<gene>
    <name evidence="5" type="ORF">YA0852_29810</name>
</gene>
<dbReference type="Gene3D" id="3.40.50.12780">
    <property type="entry name" value="N-terminal domain of ligase-like"/>
    <property type="match status" value="1"/>
</dbReference>
<reference evidence="5 6" key="1">
    <citation type="submission" date="2020-12" db="EMBL/GenBank/DDBJ databases">
        <title>Comparative genomic insights into the epidemiology and virulence of plant pathogenic Pseudomonads from Turkey.</title>
        <authorList>
            <person name="Dillon M."/>
            <person name="Ruiz-Bedoya T."/>
            <person name="Bendalovic-Torma C."/>
            <person name="Guttman K.M."/>
            <person name="Kwak H."/>
            <person name="Middleton M.A."/>
            <person name="Wang P.W."/>
            <person name="Horuz S."/>
            <person name="Aysan Y."/>
            <person name="Guttman D.S."/>
        </authorList>
    </citation>
    <scope>NUCLEOTIDE SEQUENCE [LARGE SCALE GENOMIC DNA]</scope>
    <source>
        <strain evidence="5 6">S5_IA_2b</strain>
    </source>
</reference>
<dbReference type="EMBL" id="JAEILG010000121">
    <property type="protein sequence ID" value="MBI6568272.1"/>
    <property type="molecule type" value="Genomic_DNA"/>
</dbReference>
<feature type="domain" description="AMP-dependent synthetase/ligase" evidence="3">
    <location>
        <begin position="32"/>
        <end position="388"/>
    </location>
</feature>
<dbReference type="InterPro" id="IPR025110">
    <property type="entry name" value="AMP-bd_C"/>
</dbReference>
<protein>
    <submittedName>
        <fullName evidence="5">Acyl--CoA ligase</fullName>
    </submittedName>
</protein>
<dbReference type="InterPro" id="IPR045851">
    <property type="entry name" value="AMP-bd_C_sf"/>
</dbReference>